<dbReference type="PANTHER" id="PTHR10846">
    <property type="entry name" value="SODIUM/POTASSIUM/CALCIUM EXCHANGER"/>
    <property type="match status" value="1"/>
</dbReference>
<evidence type="ECO:0000256" key="3">
    <source>
        <dbReference type="ARBA" id="ARBA00022989"/>
    </source>
</evidence>
<keyword evidence="8" id="KW-1185">Reference proteome</keyword>
<feature type="domain" description="Sodium/calcium exchanger membrane region" evidence="6">
    <location>
        <begin position="170"/>
        <end position="319"/>
    </location>
</feature>
<evidence type="ECO:0000256" key="1">
    <source>
        <dbReference type="ARBA" id="ARBA00004141"/>
    </source>
</evidence>
<evidence type="ECO:0000313" key="7">
    <source>
        <dbReference type="EMBL" id="MCX2977320.1"/>
    </source>
</evidence>
<evidence type="ECO:0000313" key="8">
    <source>
        <dbReference type="Proteomes" id="UP001143304"/>
    </source>
</evidence>
<feature type="transmembrane region" description="Helical" evidence="5">
    <location>
        <begin position="171"/>
        <end position="195"/>
    </location>
</feature>
<feature type="transmembrane region" description="Helical" evidence="5">
    <location>
        <begin position="234"/>
        <end position="259"/>
    </location>
</feature>
<evidence type="ECO:0000256" key="5">
    <source>
        <dbReference type="SAM" id="Phobius"/>
    </source>
</evidence>
<dbReference type="InterPro" id="IPR004837">
    <property type="entry name" value="NaCa_Exmemb"/>
</dbReference>
<keyword evidence="4 5" id="KW-0472">Membrane</keyword>
<dbReference type="Proteomes" id="UP001143304">
    <property type="component" value="Unassembled WGS sequence"/>
</dbReference>
<protein>
    <submittedName>
        <fullName evidence="7">Calcium/sodium antiporter</fullName>
    </submittedName>
</protein>
<comment type="caution">
    <text evidence="7">The sequence shown here is derived from an EMBL/GenBank/DDBJ whole genome shotgun (WGS) entry which is preliminary data.</text>
</comment>
<sequence length="324" mass="34231">MLIATAMILVGFIVLIWSADLFVAGAASIAKNMGMSPIIIGLTIVSIGTSAPEILVAITASLSDAGELAIGNAIGSNIANIALVLGVTLLVAPFMVHERCMKTEYPILLLATLFVGLLIIDYGLSPGNGWLMIFLLVVIIGFLLRKQYKGGNLREEAEDETETALTPKKAWLSFLLGLALLVTSSKILVAGAVLAAEALGVSELVIGLTIVAIGTSLPELAATIASAMRGHTEIALGNIIGSNLFNLLAVMAIPGIVATRTLDPSVITRDYFTMTLLTLFLGIAIFISRRRQKSSPGHSYLGRILGALLVSFYALYYYALHVTT</sequence>
<dbReference type="Gene3D" id="1.20.1420.30">
    <property type="entry name" value="NCX, central ion-binding region"/>
    <property type="match status" value="1"/>
</dbReference>
<dbReference type="InterPro" id="IPR044880">
    <property type="entry name" value="NCX_ion-bd_dom_sf"/>
</dbReference>
<organism evidence="7 8">
    <name type="scientific">Candidatus Marimicrobium litorale</name>
    <dbReference type="NCBI Taxonomy" id="2518991"/>
    <lineage>
        <taxon>Bacteria</taxon>
        <taxon>Pseudomonadati</taxon>
        <taxon>Pseudomonadota</taxon>
        <taxon>Gammaproteobacteria</taxon>
        <taxon>Cellvibrionales</taxon>
        <taxon>Halieaceae</taxon>
        <taxon>Marimicrobium</taxon>
    </lineage>
</organism>
<feature type="transmembrane region" description="Helical" evidence="5">
    <location>
        <begin position="271"/>
        <end position="288"/>
    </location>
</feature>
<comment type="subcellular location">
    <subcellularLocation>
        <location evidence="1">Membrane</location>
        <topology evidence="1">Multi-pass membrane protein</topology>
    </subcellularLocation>
</comment>
<dbReference type="InterPro" id="IPR004481">
    <property type="entry name" value="K/Na/Ca-exchanger"/>
</dbReference>
<reference evidence="7" key="1">
    <citation type="submission" date="2019-02" db="EMBL/GenBank/DDBJ databases">
        <authorList>
            <person name="Li S.-H."/>
        </authorList>
    </citation>
    <scope>NUCLEOTIDE SEQUENCE</scope>
    <source>
        <strain evidence="7">IMCC11814</strain>
    </source>
</reference>
<feature type="transmembrane region" description="Helical" evidence="5">
    <location>
        <begin position="6"/>
        <end position="26"/>
    </location>
</feature>
<proteinExistence type="predicted"/>
<accession>A0ABT3T4W3</accession>
<feature type="transmembrane region" description="Helical" evidence="5">
    <location>
        <begin position="78"/>
        <end position="96"/>
    </location>
</feature>
<dbReference type="RefSeq" id="WP_279250668.1">
    <property type="nucleotide sequence ID" value="NZ_SHNO01000001.1"/>
</dbReference>
<evidence type="ECO:0000259" key="6">
    <source>
        <dbReference type="Pfam" id="PF01699"/>
    </source>
</evidence>
<feature type="transmembrane region" description="Helical" evidence="5">
    <location>
        <begin position="300"/>
        <end position="319"/>
    </location>
</feature>
<feature type="transmembrane region" description="Helical" evidence="5">
    <location>
        <begin position="128"/>
        <end position="144"/>
    </location>
</feature>
<gene>
    <name evidence="7" type="ORF">EYC82_08130</name>
</gene>
<feature type="transmembrane region" description="Helical" evidence="5">
    <location>
        <begin position="38"/>
        <end position="58"/>
    </location>
</feature>
<evidence type="ECO:0000256" key="2">
    <source>
        <dbReference type="ARBA" id="ARBA00022692"/>
    </source>
</evidence>
<keyword evidence="2 5" id="KW-0812">Transmembrane</keyword>
<dbReference type="Pfam" id="PF01699">
    <property type="entry name" value="Na_Ca_ex"/>
    <property type="match status" value="2"/>
</dbReference>
<feature type="domain" description="Sodium/calcium exchanger membrane region" evidence="6">
    <location>
        <begin position="4"/>
        <end position="144"/>
    </location>
</feature>
<dbReference type="PANTHER" id="PTHR10846:SF8">
    <property type="entry name" value="INNER MEMBRANE PROTEIN YRBG"/>
    <property type="match status" value="1"/>
</dbReference>
<dbReference type="NCBIfam" id="TIGR00367">
    <property type="entry name" value="calcium/sodium antiporter"/>
    <property type="match status" value="1"/>
</dbReference>
<evidence type="ECO:0000256" key="4">
    <source>
        <dbReference type="ARBA" id="ARBA00023136"/>
    </source>
</evidence>
<dbReference type="EMBL" id="SHNO01000001">
    <property type="protein sequence ID" value="MCX2977320.1"/>
    <property type="molecule type" value="Genomic_DNA"/>
</dbReference>
<keyword evidence="3 5" id="KW-1133">Transmembrane helix</keyword>
<name>A0ABT3T4W3_9GAMM</name>
<feature type="transmembrane region" description="Helical" evidence="5">
    <location>
        <begin position="105"/>
        <end position="122"/>
    </location>
</feature>
<feature type="transmembrane region" description="Helical" evidence="5">
    <location>
        <begin position="201"/>
        <end position="222"/>
    </location>
</feature>